<accession>A0A9C7LA47</accession>
<comment type="caution">
    <text evidence="1">The sequence shown here is derived from an EMBL/GenBank/DDBJ whole genome shotgun (WGS) entry which is preliminary data.</text>
</comment>
<reference evidence="1" key="1">
    <citation type="submission" date="2021-10" db="EMBL/GenBank/DDBJ databases">
        <authorList>
            <person name="Criscuolo A."/>
        </authorList>
    </citation>
    <scope>NUCLEOTIDE SEQUENCE</scope>
    <source>
        <strain evidence="1">CIP111885</strain>
    </source>
</reference>
<dbReference type="AlphaFoldDB" id="A0A9C7LA47"/>
<dbReference type="EMBL" id="CAKJTG010000004">
    <property type="protein sequence ID" value="CAG9607065.1"/>
    <property type="molecule type" value="Genomic_DNA"/>
</dbReference>
<sequence>MYKGSKFVVITELSKETLRNYAEVKLLEPAYRGFINIKEK</sequence>
<dbReference type="RefSeq" id="WP_290369487.1">
    <property type="nucleotide sequence ID" value="NZ_CAKJTG010000004.1"/>
</dbReference>
<keyword evidence="2" id="KW-1185">Reference proteome</keyword>
<gene>
    <name evidence="1" type="ORF">NEOCIP111885_00755</name>
</gene>
<evidence type="ECO:0000313" key="1">
    <source>
        <dbReference type="EMBL" id="CAG9607065.1"/>
    </source>
</evidence>
<dbReference type="Proteomes" id="UP000789845">
    <property type="component" value="Unassembled WGS sequence"/>
</dbReference>
<name>A0A9C7LA47_9BACI</name>
<proteinExistence type="predicted"/>
<protein>
    <submittedName>
        <fullName evidence="1">Uncharacterized protein</fullName>
    </submittedName>
</protein>
<evidence type="ECO:0000313" key="2">
    <source>
        <dbReference type="Proteomes" id="UP000789845"/>
    </source>
</evidence>
<organism evidence="1 2">
    <name type="scientific">Pseudoneobacillus rhizosphaerae</name>
    <dbReference type="NCBI Taxonomy" id="2880968"/>
    <lineage>
        <taxon>Bacteria</taxon>
        <taxon>Bacillati</taxon>
        <taxon>Bacillota</taxon>
        <taxon>Bacilli</taxon>
        <taxon>Bacillales</taxon>
        <taxon>Bacillaceae</taxon>
        <taxon>Pseudoneobacillus</taxon>
    </lineage>
</organism>